<name>A0A7X0ZF01_9LIST</name>
<dbReference type="Proteomes" id="UP000559864">
    <property type="component" value="Unassembled WGS sequence"/>
</dbReference>
<evidence type="ECO:0000313" key="1">
    <source>
        <dbReference type="EMBL" id="MBC2251140.1"/>
    </source>
</evidence>
<organism evidence="1 2">
    <name type="scientific">Listeria cossartiae subsp. cayugensis</name>
    <dbReference type="NCBI Taxonomy" id="2713505"/>
    <lineage>
        <taxon>Bacteria</taxon>
        <taxon>Bacillati</taxon>
        <taxon>Bacillota</taxon>
        <taxon>Bacilli</taxon>
        <taxon>Bacillales</taxon>
        <taxon>Listeriaceae</taxon>
        <taxon>Listeria</taxon>
        <taxon>Listeria cossartiae</taxon>
    </lineage>
</organism>
<protein>
    <submittedName>
        <fullName evidence="1">Uncharacterized protein</fullName>
    </submittedName>
</protein>
<gene>
    <name evidence="1" type="ORF">HCB49_14185</name>
</gene>
<dbReference type="EMBL" id="JAARZC010000007">
    <property type="protein sequence ID" value="MBC2251140.1"/>
    <property type="molecule type" value="Genomic_DNA"/>
</dbReference>
<dbReference type="AlphaFoldDB" id="A0A7X0ZF01"/>
<evidence type="ECO:0000313" key="2">
    <source>
        <dbReference type="Proteomes" id="UP000559864"/>
    </source>
</evidence>
<reference evidence="1 2" key="1">
    <citation type="submission" date="2020-03" db="EMBL/GenBank/DDBJ databases">
        <title>Soil Listeria distribution.</title>
        <authorList>
            <person name="Liao J."/>
            <person name="Wiedmann M."/>
        </authorList>
    </citation>
    <scope>NUCLEOTIDE SEQUENCE [LARGE SCALE GENOMIC DNA]</scope>
    <source>
        <strain evidence="1 2">FSL L7-0123</strain>
    </source>
</reference>
<dbReference type="RefSeq" id="WP_185605330.1">
    <property type="nucleotide sequence ID" value="NZ_JAARZC010000007.1"/>
</dbReference>
<accession>A0A7X0ZF01</accession>
<comment type="caution">
    <text evidence="1">The sequence shown here is derived from an EMBL/GenBank/DDBJ whole genome shotgun (WGS) entry which is preliminary data.</text>
</comment>
<proteinExistence type="predicted"/>
<sequence>MIKVLKKWFKLGLHSSKEDMLFEKKVNDLTRRMQSIQEEVDSDACRRQQADYRFLEHTHLG</sequence>